<reference evidence="5 6" key="1">
    <citation type="journal article" date="2016" name="Int. J. Syst. Evol. Microbiol.">
        <title>Oceanobacillus halophilus sp. nov., a novel moderately halophilic bacterium from a hypersaline lake.</title>
        <authorList>
            <person name="Amoozegar M.A."/>
            <person name="Bagheri M."/>
            <person name="Makhdoumi A."/>
            <person name="Nikou M.M."/>
            <person name="Fazeli S.A.S."/>
            <person name="Schumann P."/>
            <person name="Sproer C."/>
            <person name="Sanchez-Porro C."/>
            <person name="Ventosa A."/>
        </authorList>
    </citation>
    <scope>NUCLEOTIDE SEQUENCE [LARGE SCALE GENOMIC DNA]</scope>
    <source>
        <strain evidence="5 6">DSM 23996</strain>
    </source>
</reference>
<dbReference type="GO" id="GO:0003677">
    <property type="term" value="F:DNA binding"/>
    <property type="evidence" value="ECO:0007669"/>
    <property type="project" value="UniProtKB-KW"/>
</dbReference>
<dbReference type="GO" id="GO:0003700">
    <property type="term" value="F:DNA-binding transcription factor activity"/>
    <property type="evidence" value="ECO:0007669"/>
    <property type="project" value="InterPro"/>
</dbReference>
<sequence>MTNSKERFAHSYLLYGLIRGLNFVIENDIRKDLKKIKMNFSSFRILWILYFYSNINISELTYLTQTNISNVTRQLTKLKEEGMVLIKIGHDARAKELSLTEDGQRVVYDFIKRNEEDSEIQLTHLVEKISENDFATFVGGLSVLSNELLGKNFNEFVKKSSAELLNKSASTQ</sequence>
<dbReference type="SMART" id="SM00347">
    <property type="entry name" value="HTH_MARR"/>
    <property type="match status" value="1"/>
</dbReference>
<organism evidence="5 6">
    <name type="scientific">Oceanobacillus halophilus</name>
    <dbReference type="NCBI Taxonomy" id="930130"/>
    <lineage>
        <taxon>Bacteria</taxon>
        <taxon>Bacillati</taxon>
        <taxon>Bacillota</taxon>
        <taxon>Bacilli</taxon>
        <taxon>Bacillales</taxon>
        <taxon>Bacillaceae</taxon>
        <taxon>Oceanobacillus</taxon>
    </lineage>
</organism>
<dbReference type="Pfam" id="PF01047">
    <property type="entry name" value="MarR"/>
    <property type="match status" value="1"/>
</dbReference>
<dbReference type="InterPro" id="IPR036388">
    <property type="entry name" value="WH-like_DNA-bd_sf"/>
</dbReference>
<keyword evidence="3" id="KW-0804">Transcription</keyword>
<evidence type="ECO:0000256" key="1">
    <source>
        <dbReference type="ARBA" id="ARBA00023015"/>
    </source>
</evidence>
<accession>A0A495A7X2</accession>
<feature type="domain" description="HTH marR-type" evidence="4">
    <location>
        <begin position="31"/>
        <end position="134"/>
    </location>
</feature>
<proteinExistence type="predicted"/>
<dbReference type="SUPFAM" id="SSF46785">
    <property type="entry name" value="Winged helix' DNA-binding domain"/>
    <property type="match status" value="1"/>
</dbReference>
<dbReference type="Proteomes" id="UP000269301">
    <property type="component" value="Unassembled WGS sequence"/>
</dbReference>
<dbReference type="AlphaFoldDB" id="A0A495A7X2"/>
<keyword evidence="6" id="KW-1185">Reference proteome</keyword>
<evidence type="ECO:0000259" key="4">
    <source>
        <dbReference type="SMART" id="SM00347"/>
    </source>
</evidence>
<dbReference type="InterPro" id="IPR036390">
    <property type="entry name" value="WH_DNA-bd_sf"/>
</dbReference>
<comment type="caution">
    <text evidence="5">The sequence shown here is derived from an EMBL/GenBank/DDBJ whole genome shotgun (WGS) entry which is preliminary data.</text>
</comment>
<dbReference type="EMBL" id="RBZP01000003">
    <property type="protein sequence ID" value="RKQ34575.1"/>
    <property type="molecule type" value="Genomic_DNA"/>
</dbReference>
<gene>
    <name evidence="5" type="ORF">D8M06_06535</name>
</gene>
<evidence type="ECO:0000256" key="2">
    <source>
        <dbReference type="ARBA" id="ARBA00023125"/>
    </source>
</evidence>
<dbReference type="InterPro" id="IPR000835">
    <property type="entry name" value="HTH_MarR-typ"/>
</dbReference>
<evidence type="ECO:0000313" key="6">
    <source>
        <dbReference type="Proteomes" id="UP000269301"/>
    </source>
</evidence>
<protein>
    <submittedName>
        <fullName evidence="5">MarR family transcriptional regulator</fullName>
    </submittedName>
</protein>
<keyword evidence="2" id="KW-0238">DNA-binding</keyword>
<dbReference type="Gene3D" id="1.10.10.10">
    <property type="entry name" value="Winged helix-like DNA-binding domain superfamily/Winged helix DNA-binding domain"/>
    <property type="match status" value="1"/>
</dbReference>
<name>A0A495A7X2_9BACI</name>
<evidence type="ECO:0000256" key="3">
    <source>
        <dbReference type="ARBA" id="ARBA00023163"/>
    </source>
</evidence>
<dbReference type="OrthoDB" id="2870446at2"/>
<dbReference type="PANTHER" id="PTHR42756:SF1">
    <property type="entry name" value="TRANSCRIPTIONAL REPRESSOR OF EMRAB OPERON"/>
    <property type="match status" value="1"/>
</dbReference>
<dbReference type="PANTHER" id="PTHR42756">
    <property type="entry name" value="TRANSCRIPTIONAL REGULATOR, MARR"/>
    <property type="match status" value="1"/>
</dbReference>
<dbReference type="RefSeq" id="WP_121203608.1">
    <property type="nucleotide sequence ID" value="NZ_RBZP01000003.1"/>
</dbReference>
<keyword evidence="1" id="KW-0805">Transcription regulation</keyword>
<evidence type="ECO:0000313" key="5">
    <source>
        <dbReference type="EMBL" id="RKQ34575.1"/>
    </source>
</evidence>